<organism evidence="2 3">
    <name type="scientific">Sphingomonas sabuli</name>
    <dbReference type="NCBI Taxonomy" id="2764186"/>
    <lineage>
        <taxon>Bacteria</taxon>
        <taxon>Pseudomonadati</taxon>
        <taxon>Pseudomonadota</taxon>
        <taxon>Alphaproteobacteria</taxon>
        <taxon>Sphingomonadales</taxon>
        <taxon>Sphingomonadaceae</taxon>
        <taxon>Sphingomonas</taxon>
    </lineage>
</organism>
<dbReference type="EMBL" id="CP060697">
    <property type="protein sequence ID" value="QNM83913.1"/>
    <property type="molecule type" value="Genomic_DNA"/>
</dbReference>
<accession>A0A7G9L5L4</accession>
<dbReference type="AlphaFoldDB" id="A0A7G9L5L4"/>
<evidence type="ECO:0000256" key="1">
    <source>
        <dbReference type="SAM" id="Phobius"/>
    </source>
</evidence>
<feature type="transmembrane region" description="Helical" evidence="1">
    <location>
        <begin position="28"/>
        <end position="47"/>
    </location>
</feature>
<evidence type="ECO:0000313" key="2">
    <source>
        <dbReference type="EMBL" id="QNM83913.1"/>
    </source>
</evidence>
<feature type="transmembrane region" description="Helical" evidence="1">
    <location>
        <begin position="59"/>
        <end position="76"/>
    </location>
</feature>
<reference evidence="2 3" key="1">
    <citation type="submission" date="2020-08" db="EMBL/GenBank/DDBJ databases">
        <title>Sphingomonas sp. sand1-3 16S ribosomal RNA gene Genome sequencing and assembly.</title>
        <authorList>
            <person name="Kang M."/>
        </authorList>
    </citation>
    <scope>NUCLEOTIDE SEQUENCE [LARGE SCALE GENOMIC DNA]</scope>
    <source>
        <strain evidence="3">sand1-3</strain>
    </source>
</reference>
<dbReference type="KEGG" id="ssau:H8M03_06290"/>
<sequence>MPRYLIFWTILLVCCGYALIKGHKYERIAAALFLSATVLSLVAHMSIRAGYTAMNVGEVVVNSVVLLVLVGIALVSDRFWPLWAAGFQLVGSMAHILKTIDVTLAPMGYAVAARFWSYPILFVLFIAVWRQQRRQRMEAAGYPPGDIASRPLA</sequence>
<dbReference type="RefSeq" id="WP_187480867.1">
    <property type="nucleotide sequence ID" value="NZ_CP060697.1"/>
</dbReference>
<gene>
    <name evidence="2" type="ORF">H8M03_06290</name>
</gene>
<proteinExistence type="predicted"/>
<keyword evidence="1" id="KW-0812">Transmembrane</keyword>
<keyword evidence="1" id="KW-1133">Transmembrane helix</keyword>
<feature type="transmembrane region" description="Helical" evidence="1">
    <location>
        <begin position="107"/>
        <end position="129"/>
    </location>
</feature>
<name>A0A7G9L5L4_9SPHN</name>
<dbReference type="Proteomes" id="UP000515861">
    <property type="component" value="Chromosome"/>
</dbReference>
<keyword evidence="3" id="KW-1185">Reference proteome</keyword>
<protein>
    <submittedName>
        <fullName evidence="2">Uncharacterized protein</fullName>
    </submittedName>
</protein>
<evidence type="ECO:0000313" key="3">
    <source>
        <dbReference type="Proteomes" id="UP000515861"/>
    </source>
</evidence>
<keyword evidence="1" id="KW-0472">Membrane</keyword>